<organism evidence="2 3">
    <name type="scientific">Sclerotinia sclerotiorum (strain ATCC 18683 / 1980 / Ss-1)</name>
    <name type="common">White mold</name>
    <name type="synonym">Whetzelinia sclerotiorum</name>
    <dbReference type="NCBI Taxonomy" id="665079"/>
    <lineage>
        <taxon>Eukaryota</taxon>
        <taxon>Fungi</taxon>
        <taxon>Dikarya</taxon>
        <taxon>Ascomycota</taxon>
        <taxon>Pezizomycotina</taxon>
        <taxon>Leotiomycetes</taxon>
        <taxon>Helotiales</taxon>
        <taxon>Sclerotiniaceae</taxon>
        <taxon>Sclerotinia</taxon>
    </lineage>
</organism>
<feature type="region of interest" description="Disordered" evidence="1">
    <location>
        <begin position="419"/>
        <end position="442"/>
    </location>
</feature>
<dbReference type="Proteomes" id="UP000177798">
    <property type="component" value="Chromosome 5"/>
</dbReference>
<feature type="region of interest" description="Disordered" evidence="1">
    <location>
        <begin position="331"/>
        <end position="377"/>
    </location>
</feature>
<evidence type="ECO:0000313" key="3">
    <source>
        <dbReference type="Proteomes" id="UP000177798"/>
    </source>
</evidence>
<dbReference type="OrthoDB" id="3532177at2759"/>
<dbReference type="AlphaFoldDB" id="A0A1D9Q3M1"/>
<dbReference type="PROSITE" id="PS51257">
    <property type="entry name" value="PROKAR_LIPOPROTEIN"/>
    <property type="match status" value="1"/>
</dbReference>
<dbReference type="EMBL" id="CP017818">
    <property type="protein sequence ID" value="APA09554.1"/>
    <property type="molecule type" value="Genomic_DNA"/>
</dbReference>
<feature type="compositionally biased region" description="Basic and acidic residues" evidence="1">
    <location>
        <begin position="337"/>
        <end position="354"/>
    </location>
</feature>
<evidence type="ECO:0000256" key="1">
    <source>
        <dbReference type="SAM" id="MobiDB-lite"/>
    </source>
</evidence>
<proteinExistence type="predicted"/>
<protein>
    <submittedName>
        <fullName evidence="2">Uncharacterized protein</fullName>
    </submittedName>
</protein>
<gene>
    <name evidence="2" type="ORF">sscle_05g043240</name>
</gene>
<feature type="compositionally biased region" description="Polar residues" evidence="1">
    <location>
        <begin position="355"/>
        <end position="367"/>
    </location>
</feature>
<dbReference type="KEGG" id="ssl:SS1G_06308"/>
<reference evidence="3" key="1">
    <citation type="journal article" date="2017" name="Genome Biol. Evol.">
        <title>The complete genome sequence of the phytopathogenic fungus Sclerotinia sclerotiorum reveals insights into the genome architecture of broad host range pathogens.</title>
        <authorList>
            <person name="Derbyshire M."/>
            <person name="Denton-Giles M."/>
            <person name="Hegedus D."/>
            <person name="Seifbarghy S."/>
            <person name="Rollins J."/>
            <person name="van Kan J."/>
            <person name="Seidl M.F."/>
            <person name="Faino L."/>
            <person name="Mbengue M."/>
            <person name="Navaud O."/>
            <person name="Raffaele S."/>
            <person name="Hammond-Kosack K."/>
            <person name="Heard S."/>
            <person name="Oliver R."/>
        </authorList>
    </citation>
    <scope>NUCLEOTIDE SEQUENCE [LARGE SCALE GENOMIC DNA]</scope>
    <source>
        <strain evidence="3">ATCC 18683 / 1980 / Ss-1</strain>
    </source>
</reference>
<name>A0A1D9Q3M1_SCLS1</name>
<evidence type="ECO:0000313" key="2">
    <source>
        <dbReference type="EMBL" id="APA09554.1"/>
    </source>
</evidence>
<accession>A0A1D9Q3M1</accession>
<sequence length="442" mass="48531">MKSNPGLHKLDANYSGSNGGSSCLNIYELYQIEQYEGQELFEFEQYVKIIQFAGAVRSGTHPRVKTLPQPDTPAYDTLTALKTPRHEDTDSVKIGLVEADTANDLNPTQGKFSPYRRFLPRNFYIDRNHFTGIESNVGGSTKRAAGTSVEIVGVERIAEFSWMLAITPIEKVEDISQRNQLVTGNSIPELVSQAFFIIGSSQELSATNPDHVEGQRQATQDQATQKLREQKIDIEKQIDAHRAAVQCVAMQRAAVQRSLGPDKAPPTSPRIPLSMAPRVMTRPFLNTSAATSLLNSRLQTGLNVCSPLVLGELVKARGSALQLLGSSKQSLAKKKQRVGDKEDKDYCGKKERGSTSEVWSSRSNSAKGNGGEDEGERVIECEGKVKEDGTEIGGFRENFELLKIDRGIDLGRGEAEINFKGKNGGKKRKRNSLCLTKAKSAT</sequence>
<dbReference type="VEuPathDB" id="FungiDB:sscle_05g043240"/>
<dbReference type="RefSeq" id="XP_001593386.1">
    <property type="nucleotide sequence ID" value="XM_001593336.1"/>
</dbReference>